<accession>A0A2S6MWS3</accession>
<dbReference type="InterPro" id="IPR002566">
    <property type="entry name" value="Msp4_OMP-like"/>
</dbReference>
<organism evidence="12 13">
    <name type="scientific">Rhodopila globiformis</name>
    <name type="common">Rhodopseudomonas globiformis</name>
    <dbReference type="NCBI Taxonomy" id="1071"/>
    <lineage>
        <taxon>Bacteria</taxon>
        <taxon>Pseudomonadati</taxon>
        <taxon>Pseudomonadota</taxon>
        <taxon>Alphaproteobacteria</taxon>
        <taxon>Acetobacterales</taxon>
        <taxon>Acetobacteraceae</taxon>
        <taxon>Rhodopila</taxon>
    </lineage>
</organism>
<dbReference type="PROSITE" id="PS51123">
    <property type="entry name" value="OMPA_2"/>
    <property type="match status" value="1"/>
</dbReference>
<evidence type="ECO:0000256" key="10">
    <source>
        <dbReference type="SAM" id="SignalP"/>
    </source>
</evidence>
<dbReference type="InterPro" id="IPR006665">
    <property type="entry name" value="OmpA-like"/>
</dbReference>
<proteinExistence type="predicted"/>
<keyword evidence="6" id="KW-0626">Porin</keyword>
<dbReference type="SUPFAM" id="SSF56925">
    <property type="entry name" value="OMPA-like"/>
    <property type="match status" value="1"/>
</dbReference>
<name>A0A2S6MWS3_RHOGL</name>
<dbReference type="GO" id="GO:0009279">
    <property type="term" value="C:cell outer membrane"/>
    <property type="evidence" value="ECO:0007669"/>
    <property type="project" value="UniProtKB-SubCell"/>
</dbReference>
<keyword evidence="3" id="KW-1134">Transmembrane beta strand</keyword>
<evidence type="ECO:0000256" key="9">
    <source>
        <dbReference type="PROSITE-ProRule" id="PRU00473"/>
    </source>
</evidence>
<evidence type="ECO:0000313" key="12">
    <source>
        <dbReference type="EMBL" id="PPQ26810.1"/>
    </source>
</evidence>
<evidence type="ECO:0000256" key="4">
    <source>
        <dbReference type="ARBA" id="ARBA00022692"/>
    </source>
</evidence>
<dbReference type="RefSeq" id="WP_104522357.1">
    <property type="nucleotide sequence ID" value="NZ_NHRY01000266.1"/>
</dbReference>
<dbReference type="InterPro" id="IPR036737">
    <property type="entry name" value="OmpA-like_sf"/>
</dbReference>
<keyword evidence="4" id="KW-0812">Transmembrane</keyword>
<evidence type="ECO:0000256" key="6">
    <source>
        <dbReference type="ARBA" id="ARBA00023114"/>
    </source>
</evidence>
<dbReference type="CDD" id="cd07185">
    <property type="entry name" value="OmpA_C-like"/>
    <property type="match status" value="1"/>
</dbReference>
<keyword evidence="13" id="KW-1185">Reference proteome</keyword>
<dbReference type="GO" id="GO:0015288">
    <property type="term" value="F:porin activity"/>
    <property type="evidence" value="ECO:0007669"/>
    <property type="project" value="UniProtKB-KW"/>
</dbReference>
<evidence type="ECO:0000256" key="1">
    <source>
        <dbReference type="ARBA" id="ARBA00004571"/>
    </source>
</evidence>
<feature type="signal peptide" evidence="10">
    <location>
        <begin position="1"/>
        <end position="21"/>
    </location>
</feature>
<dbReference type="OrthoDB" id="189250at2"/>
<dbReference type="GO" id="GO:0046930">
    <property type="term" value="C:pore complex"/>
    <property type="evidence" value="ECO:0007669"/>
    <property type="project" value="UniProtKB-KW"/>
</dbReference>
<evidence type="ECO:0000256" key="2">
    <source>
        <dbReference type="ARBA" id="ARBA00022448"/>
    </source>
</evidence>
<dbReference type="Pfam" id="PF01617">
    <property type="entry name" value="Surface_Ag_2"/>
    <property type="match status" value="1"/>
</dbReference>
<sequence>MTFRNTLAAATFLALPLAAQAQPVDGLYMSLGAGVNIMQQVPVNSIATVGQTSNTNLNTNLGAVGVIAGGWGFGNGLRAELEFDYRNNGMDKVTQPSGSIGLKGSEQKFGPMVNVLYDFTTISSMFTPYVGAGVGYQWVNDNVQFPASNSSSSFDSTKAAFAYQGIVGAAMPIPVVPGLSATAEYRFMGLTGRNYNGVKLGNDFNHAILVGLRYAFGAPAAAAPEAPPPAAVAPSPVSRSYLVFFDWDKATLTDRARQIVAEAAANSTKVQYTRLEVNGYTDTSGTAKYNMGLSVRRARAVAAELVKDGVPKSAIAIQGFGETHLLVPTGPGVREPQNRRVEIIIK</sequence>
<feature type="domain" description="OmpA-like" evidence="11">
    <location>
        <begin position="232"/>
        <end position="346"/>
    </location>
</feature>
<dbReference type="PANTHER" id="PTHR30329:SF21">
    <property type="entry name" value="LIPOPROTEIN YIAD-RELATED"/>
    <property type="match status" value="1"/>
</dbReference>
<protein>
    <recommendedName>
        <fullName evidence="11">OmpA-like domain-containing protein</fullName>
    </recommendedName>
</protein>
<dbReference type="Gene3D" id="2.40.160.20">
    <property type="match status" value="1"/>
</dbReference>
<evidence type="ECO:0000256" key="3">
    <source>
        <dbReference type="ARBA" id="ARBA00022452"/>
    </source>
</evidence>
<evidence type="ECO:0000256" key="8">
    <source>
        <dbReference type="ARBA" id="ARBA00023237"/>
    </source>
</evidence>
<evidence type="ECO:0000256" key="7">
    <source>
        <dbReference type="ARBA" id="ARBA00023136"/>
    </source>
</evidence>
<evidence type="ECO:0000256" key="5">
    <source>
        <dbReference type="ARBA" id="ARBA00023065"/>
    </source>
</evidence>
<dbReference type="AlphaFoldDB" id="A0A2S6MWS3"/>
<evidence type="ECO:0000313" key="13">
    <source>
        <dbReference type="Proteomes" id="UP000239724"/>
    </source>
</evidence>
<keyword evidence="2" id="KW-0813">Transport</keyword>
<dbReference type="InterPro" id="IPR011250">
    <property type="entry name" value="OMP/PagP_B-barrel"/>
</dbReference>
<reference evidence="12 13" key="1">
    <citation type="journal article" date="2018" name="Arch. Microbiol.">
        <title>New insights into the metabolic potential of the phototrophic purple bacterium Rhodopila globiformis DSM 161(T) from its draft genome sequence and evidence for a vanadium-dependent nitrogenase.</title>
        <authorList>
            <person name="Imhoff J.F."/>
            <person name="Rahn T."/>
            <person name="Kunzel S."/>
            <person name="Neulinger S.C."/>
        </authorList>
    </citation>
    <scope>NUCLEOTIDE SEQUENCE [LARGE SCALE GENOMIC DNA]</scope>
    <source>
        <strain evidence="12 13">DSM 161</strain>
    </source>
</reference>
<dbReference type="InterPro" id="IPR050330">
    <property type="entry name" value="Bact_OuterMem_StrucFunc"/>
</dbReference>
<dbReference type="Pfam" id="PF00691">
    <property type="entry name" value="OmpA"/>
    <property type="match status" value="1"/>
</dbReference>
<comment type="caution">
    <text evidence="12">The sequence shown here is derived from an EMBL/GenBank/DDBJ whole genome shotgun (WGS) entry which is preliminary data.</text>
</comment>
<comment type="subcellular location">
    <subcellularLocation>
        <location evidence="1">Cell outer membrane</location>
        <topology evidence="1">Multi-pass membrane protein</topology>
    </subcellularLocation>
</comment>
<keyword evidence="10" id="KW-0732">Signal</keyword>
<dbReference type="GO" id="GO:0006811">
    <property type="term" value="P:monoatomic ion transport"/>
    <property type="evidence" value="ECO:0007669"/>
    <property type="project" value="UniProtKB-KW"/>
</dbReference>
<dbReference type="Proteomes" id="UP000239724">
    <property type="component" value="Unassembled WGS sequence"/>
</dbReference>
<dbReference type="SUPFAM" id="SSF103088">
    <property type="entry name" value="OmpA-like"/>
    <property type="match status" value="1"/>
</dbReference>
<keyword evidence="5" id="KW-0406">Ion transport</keyword>
<keyword evidence="8" id="KW-0998">Cell outer membrane</keyword>
<dbReference type="PANTHER" id="PTHR30329">
    <property type="entry name" value="STATOR ELEMENT OF FLAGELLAR MOTOR COMPLEX"/>
    <property type="match status" value="1"/>
</dbReference>
<dbReference type="EMBL" id="NHRY01000266">
    <property type="protein sequence ID" value="PPQ26810.1"/>
    <property type="molecule type" value="Genomic_DNA"/>
</dbReference>
<keyword evidence="7 9" id="KW-0472">Membrane</keyword>
<dbReference type="InterPro" id="IPR006664">
    <property type="entry name" value="OMP_bac"/>
</dbReference>
<evidence type="ECO:0000259" key="11">
    <source>
        <dbReference type="PROSITE" id="PS51123"/>
    </source>
</evidence>
<gene>
    <name evidence="12" type="ORF">CCS01_29190</name>
</gene>
<dbReference type="Gene3D" id="3.30.1330.60">
    <property type="entry name" value="OmpA-like domain"/>
    <property type="match status" value="1"/>
</dbReference>
<dbReference type="PRINTS" id="PR01021">
    <property type="entry name" value="OMPADOMAIN"/>
</dbReference>
<feature type="chain" id="PRO_5015702659" description="OmpA-like domain-containing protein" evidence="10">
    <location>
        <begin position="22"/>
        <end position="346"/>
    </location>
</feature>